<dbReference type="AlphaFoldDB" id="A0A8J5WSW7"/>
<comment type="caution">
    <text evidence="2">The sequence shown here is derived from an EMBL/GenBank/DDBJ whole genome shotgun (WGS) entry which is preliminary data.</text>
</comment>
<name>A0A8J5WSW7_ZIZPA</name>
<sequence>MTTMANQGYPYGKLRLLRFLVAADLRNFFSHVGEDDDPPEASAVAADTAGHLVTGHRARGLSARGNGANPAPAPAGPLKRKRGQTVLYDTVPLAVVPPGGATSGCLRLRRRCMHVAGGRAKSRSAPPRAPPAPDVVLLRKRDLPP</sequence>
<dbReference type="EMBL" id="JAAALK010000080">
    <property type="protein sequence ID" value="KAG8094427.1"/>
    <property type="molecule type" value="Genomic_DNA"/>
</dbReference>
<keyword evidence="3" id="KW-1185">Reference proteome</keyword>
<feature type="region of interest" description="Disordered" evidence="1">
    <location>
        <begin position="117"/>
        <end position="145"/>
    </location>
</feature>
<evidence type="ECO:0000256" key="1">
    <source>
        <dbReference type="SAM" id="MobiDB-lite"/>
    </source>
</evidence>
<feature type="region of interest" description="Disordered" evidence="1">
    <location>
        <begin position="60"/>
        <end position="82"/>
    </location>
</feature>
<gene>
    <name evidence="2" type="ORF">GUJ93_ZPchr0012g21400</name>
</gene>
<proteinExistence type="predicted"/>
<evidence type="ECO:0000313" key="2">
    <source>
        <dbReference type="EMBL" id="KAG8094427.1"/>
    </source>
</evidence>
<evidence type="ECO:0000313" key="3">
    <source>
        <dbReference type="Proteomes" id="UP000729402"/>
    </source>
</evidence>
<dbReference type="Proteomes" id="UP000729402">
    <property type="component" value="Unassembled WGS sequence"/>
</dbReference>
<reference evidence="2" key="1">
    <citation type="journal article" date="2021" name="bioRxiv">
        <title>Whole Genome Assembly and Annotation of Northern Wild Rice, Zizania palustris L., Supports a Whole Genome Duplication in the Zizania Genus.</title>
        <authorList>
            <person name="Haas M."/>
            <person name="Kono T."/>
            <person name="Macchietto M."/>
            <person name="Millas R."/>
            <person name="McGilp L."/>
            <person name="Shao M."/>
            <person name="Duquette J."/>
            <person name="Hirsch C.N."/>
            <person name="Kimball J."/>
        </authorList>
    </citation>
    <scope>NUCLEOTIDE SEQUENCE</scope>
    <source>
        <tissue evidence="2">Fresh leaf tissue</tissue>
    </source>
</reference>
<organism evidence="2 3">
    <name type="scientific">Zizania palustris</name>
    <name type="common">Northern wild rice</name>
    <dbReference type="NCBI Taxonomy" id="103762"/>
    <lineage>
        <taxon>Eukaryota</taxon>
        <taxon>Viridiplantae</taxon>
        <taxon>Streptophyta</taxon>
        <taxon>Embryophyta</taxon>
        <taxon>Tracheophyta</taxon>
        <taxon>Spermatophyta</taxon>
        <taxon>Magnoliopsida</taxon>
        <taxon>Liliopsida</taxon>
        <taxon>Poales</taxon>
        <taxon>Poaceae</taxon>
        <taxon>BOP clade</taxon>
        <taxon>Oryzoideae</taxon>
        <taxon>Oryzeae</taxon>
        <taxon>Zizaniinae</taxon>
        <taxon>Zizania</taxon>
    </lineage>
</organism>
<accession>A0A8J5WSW7</accession>
<protein>
    <submittedName>
        <fullName evidence="2">Uncharacterized protein</fullName>
    </submittedName>
</protein>
<reference evidence="2" key="2">
    <citation type="submission" date="2021-02" db="EMBL/GenBank/DDBJ databases">
        <authorList>
            <person name="Kimball J.A."/>
            <person name="Haas M.W."/>
            <person name="Macchietto M."/>
            <person name="Kono T."/>
            <person name="Duquette J."/>
            <person name="Shao M."/>
        </authorList>
    </citation>
    <scope>NUCLEOTIDE SEQUENCE</scope>
    <source>
        <tissue evidence="2">Fresh leaf tissue</tissue>
    </source>
</reference>